<accession>A0A9P5XV28</accession>
<protein>
    <submittedName>
        <fullName evidence="2">Uncharacterized protein</fullName>
    </submittedName>
</protein>
<organism evidence="2 3">
    <name type="scientific">Collybia nuda</name>
    <dbReference type="NCBI Taxonomy" id="64659"/>
    <lineage>
        <taxon>Eukaryota</taxon>
        <taxon>Fungi</taxon>
        <taxon>Dikarya</taxon>
        <taxon>Basidiomycota</taxon>
        <taxon>Agaricomycotina</taxon>
        <taxon>Agaricomycetes</taxon>
        <taxon>Agaricomycetidae</taxon>
        <taxon>Agaricales</taxon>
        <taxon>Tricholomatineae</taxon>
        <taxon>Clitocybaceae</taxon>
        <taxon>Collybia</taxon>
    </lineage>
</organism>
<evidence type="ECO:0000313" key="3">
    <source>
        <dbReference type="Proteomes" id="UP000807353"/>
    </source>
</evidence>
<dbReference type="AlphaFoldDB" id="A0A9P5XV28"/>
<feature type="region of interest" description="Disordered" evidence="1">
    <location>
        <begin position="183"/>
        <end position="258"/>
    </location>
</feature>
<feature type="compositionally biased region" description="Basic and acidic residues" evidence="1">
    <location>
        <begin position="15"/>
        <end position="26"/>
    </location>
</feature>
<sequence length="394" mass="43680">MPIICPEAPPPLSFHPDEPKSERHVDSSPQSPPLNLEINVEPGTTQTCRYPTVRLNVDVVTDLIAARLATSFLGHILFLKSQVPFPVMQLLRIPSGKSGARATKLRTDLLQSFDTLSSHLNTTYTALSTALARCSQKLSQAQNEQSTFNPERVYLAILVGPSMGSARSKVIYAVDGLETKIWGTRDDINDPEDSEDEELPEDSDSEDENSEEDIDSEEEDLSDNNHSEELPLENDNSSDDLPILPQSRSPSPPPSMAHLEEQKALNAADRLLSRTLAAADADGQGMANEMAPTQVHILIRAPRRFDHPAWIPRQNISASLNGTLDEFLEESGLSIPDEQAKRKKPQRNKGVEGVWITCRDGLAKPTPKIEGPHDEENELIWWSWDGKIIGFSDW</sequence>
<gene>
    <name evidence="2" type="ORF">BDZ94DRAFT_1228228</name>
</gene>
<dbReference type="OrthoDB" id="2387165at2759"/>
<dbReference type="EMBL" id="MU150380">
    <property type="protein sequence ID" value="KAF9457259.1"/>
    <property type="molecule type" value="Genomic_DNA"/>
</dbReference>
<dbReference type="Proteomes" id="UP000807353">
    <property type="component" value="Unassembled WGS sequence"/>
</dbReference>
<proteinExistence type="predicted"/>
<keyword evidence="3" id="KW-1185">Reference proteome</keyword>
<feature type="compositionally biased region" description="Acidic residues" evidence="1">
    <location>
        <begin position="189"/>
        <end position="222"/>
    </location>
</feature>
<name>A0A9P5XV28_9AGAR</name>
<dbReference type="Gene3D" id="3.30.900.20">
    <property type="match status" value="1"/>
</dbReference>
<evidence type="ECO:0000313" key="2">
    <source>
        <dbReference type="EMBL" id="KAF9457259.1"/>
    </source>
</evidence>
<feature type="region of interest" description="Disordered" evidence="1">
    <location>
        <begin position="8"/>
        <end position="33"/>
    </location>
</feature>
<evidence type="ECO:0000256" key="1">
    <source>
        <dbReference type="SAM" id="MobiDB-lite"/>
    </source>
</evidence>
<reference evidence="2" key="1">
    <citation type="submission" date="2020-11" db="EMBL/GenBank/DDBJ databases">
        <authorList>
            <consortium name="DOE Joint Genome Institute"/>
            <person name="Ahrendt S."/>
            <person name="Riley R."/>
            <person name="Andreopoulos W."/>
            <person name="Labutti K."/>
            <person name="Pangilinan J."/>
            <person name="Ruiz-Duenas F.J."/>
            <person name="Barrasa J.M."/>
            <person name="Sanchez-Garcia M."/>
            <person name="Camarero S."/>
            <person name="Miyauchi S."/>
            <person name="Serrano A."/>
            <person name="Linde D."/>
            <person name="Babiker R."/>
            <person name="Drula E."/>
            <person name="Ayuso-Fernandez I."/>
            <person name="Pacheco R."/>
            <person name="Padilla G."/>
            <person name="Ferreira P."/>
            <person name="Barriuso J."/>
            <person name="Kellner H."/>
            <person name="Castanera R."/>
            <person name="Alfaro M."/>
            <person name="Ramirez L."/>
            <person name="Pisabarro A.G."/>
            <person name="Kuo A."/>
            <person name="Tritt A."/>
            <person name="Lipzen A."/>
            <person name="He G."/>
            <person name="Yan M."/>
            <person name="Ng V."/>
            <person name="Cullen D."/>
            <person name="Martin F."/>
            <person name="Rosso M.-N."/>
            <person name="Henrissat B."/>
            <person name="Hibbett D."/>
            <person name="Martinez A.T."/>
            <person name="Grigoriev I.V."/>
        </authorList>
    </citation>
    <scope>NUCLEOTIDE SEQUENCE</scope>
    <source>
        <strain evidence="2">CBS 247.69</strain>
    </source>
</reference>
<comment type="caution">
    <text evidence="2">The sequence shown here is derived from an EMBL/GenBank/DDBJ whole genome shotgun (WGS) entry which is preliminary data.</text>
</comment>
<dbReference type="InterPro" id="IPR053729">
    <property type="entry name" value="MAD2L1BP_domain_sf"/>
</dbReference>